<evidence type="ECO:0000313" key="2">
    <source>
        <dbReference type="EMBL" id="PZS94333.1"/>
    </source>
</evidence>
<evidence type="ECO:0000313" key="3">
    <source>
        <dbReference type="Proteomes" id="UP000249614"/>
    </source>
</evidence>
<feature type="compositionally biased region" description="Basic and acidic residues" evidence="1">
    <location>
        <begin position="166"/>
        <end position="177"/>
    </location>
</feature>
<feature type="region of interest" description="Disordered" evidence="1">
    <location>
        <begin position="155"/>
        <end position="177"/>
    </location>
</feature>
<sequence length="177" mass="19382">MSYCTLALLSAAKLAQELAQVATPERYPIVDDALMDATLLGSDRSAFAPADVAIADEAAAHVQRALDDADGVINGYLVMRKPKPYPVPLPAPVPGNVSTWARWIARYLLHKDRVNTEERTDPVVRDYKEALRFLELVRDGKFSLGVDDPLPAPSGGAPEVCAPPREFSHRTLQDYGR</sequence>
<proteinExistence type="predicted"/>
<evidence type="ECO:0008006" key="4">
    <source>
        <dbReference type="Google" id="ProtNLM"/>
    </source>
</evidence>
<dbReference type="AlphaFoldDB" id="A0A2W6IG98"/>
<dbReference type="EMBL" id="LXXM01000101">
    <property type="protein sequence ID" value="PZS94333.1"/>
    <property type="molecule type" value="Genomic_DNA"/>
</dbReference>
<gene>
    <name evidence="2" type="ORF">A7X83_04980</name>
</gene>
<evidence type="ECO:0000256" key="1">
    <source>
        <dbReference type="SAM" id="MobiDB-lite"/>
    </source>
</evidence>
<protein>
    <recommendedName>
        <fullName evidence="4">DUF1320 domain-containing protein</fullName>
    </recommendedName>
</protein>
<name>A0A2W6IG98_STEMA</name>
<comment type="caution">
    <text evidence="2">The sequence shown here is derived from an EMBL/GenBank/DDBJ whole genome shotgun (WGS) entry which is preliminary data.</text>
</comment>
<accession>A0A2W6IG98</accession>
<reference evidence="2 3" key="1">
    <citation type="submission" date="2016-05" db="EMBL/GenBank/DDBJ databases">
        <authorList>
            <person name="Lavstsen T."/>
            <person name="Jespersen J.S."/>
        </authorList>
    </citation>
    <scope>NUCLEOTIDE SEQUENCE [LARGE SCALE GENOMIC DNA]</scope>
    <source>
        <strain evidence="2 3">SM-5815</strain>
    </source>
</reference>
<dbReference type="RefSeq" id="WP_111111878.1">
    <property type="nucleotide sequence ID" value="NZ_LXXM01000101.1"/>
</dbReference>
<organism evidence="2 3">
    <name type="scientific">Stenotrophomonas maltophilia</name>
    <name type="common">Pseudomonas maltophilia</name>
    <name type="synonym">Xanthomonas maltophilia</name>
    <dbReference type="NCBI Taxonomy" id="40324"/>
    <lineage>
        <taxon>Bacteria</taxon>
        <taxon>Pseudomonadati</taxon>
        <taxon>Pseudomonadota</taxon>
        <taxon>Gammaproteobacteria</taxon>
        <taxon>Lysobacterales</taxon>
        <taxon>Lysobacteraceae</taxon>
        <taxon>Stenotrophomonas</taxon>
        <taxon>Stenotrophomonas maltophilia group</taxon>
    </lineage>
</organism>
<dbReference type="InterPro" id="IPR009752">
    <property type="entry name" value="Phage_Mu_GpJ"/>
</dbReference>
<dbReference type="Proteomes" id="UP000249614">
    <property type="component" value="Unassembled WGS sequence"/>
</dbReference>
<dbReference type="Pfam" id="PF07030">
    <property type="entry name" value="Phage_Mu_Gp36"/>
    <property type="match status" value="1"/>
</dbReference>